<gene>
    <name evidence="2" type="ORF">BXZ70DRAFT_955170</name>
</gene>
<dbReference type="EMBL" id="JAEVFJ010000040">
    <property type="protein sequence ID" value="KAH8087792.1"/>
    <property type="molecule type" value="Genomic_DNA"/>
</dbReference>
<comment type="caution">
    <text evidence="2">The sequence shown here is derived from an EMBL/GenBank/DDBJ whole genome shotgun (WGS) entry which is preliminary data.</text>
</comment>
<name>A0A8K0XL93_9AGAR</name>
<dbReference type="Proteomes" id="UP000813824">
    <property type="component" value="Unassembled WGS sequence"/>
</dbReference>
<proteinExistence type="predicted"/>
<reference evidence="2" key="1">
    <citation type="journal article" date="2021" name="New Phytol.">
        <title>Evolutionary innovations through gain and loss of genes in the ectomycorrhizal Boletales.</title>
        <authorList>
            <person name="Wu G."/>
            <person name="Miyauchi S."/>
            <person name="Morin E."/>
            <person name="Kuo A."/>
            <person name="Drula E."/>
            <person name="Varga T."/>
            <person name="Kohler A."/>
            <person name="Feng B."/>
            <person name="Cao Y."/>
            <person name="Lipzen A."/>
            <person name="Daum C."/>
            <person name="Hundley H."/>
            <person name="Pangilinan J."/>
            <person name="Johnson J."/>
            <person name="Barry K."/>
            <person name="LaButti K."/>
            <person name="Ng V."/>
            <person name="Ahrendt S."/>
            <person name="Min B."/>
            <person name="Choi I.G."/>
            <person name="Park H."/>
            <person name="Plett J.M."/>
            <person name="Magnuson J."/>
            <person name="Spatafora J.W."/>
            <person name="Nagy L.G."/>
            <person name="Henrissat B."/>
            <person name="Grigoriev I.V."/>
            <person name="Yang Z.L."/>
            <person name="Xu J."/>
            <person name="Martin F.M."/>
        </authorList>
    </citation>
    <scope>NUCLEOTIDE SEQUENCE</scope>
    <source>
        <strain evidence="2">KKN 215</strain>
    </source>
</reference>
<feature type="compositionally biased region" description="Polar residues" evidence="1">
    <location>
        <begin position="136"/>
        <end position="147"/>
    </location>
</feature>
<keyword evidence="3" id="KW-1185">Reference proteome</keyword>
<protein>
    <submittedName>
        <fullName evidence="2">Uncharacterized protein</fullName>
    </submittedName>
</protein>
<organism evidence="2 3">
    <name type="scientific">Cristinia sonorae</name>
    <dbReference type="NCBI Taxonomy" id="1940300"/>
    <lineage>
        <taxon>Eukaryota</taxon>
        <taxon>Fungi</taxon>
        <taxon>Dikarya</taxon>
        <taxon>Basidiomycota</taxon>
        <taxon>Agaricomycotina</taxon>
        <taxon>Agaricomycetes</taxon>
        <taxon>Agaricomycetidae</taxon>
        <taxon>Agaricales</taxon>
        <taxon>Pleurotineae</taxon>
        <taxon>Stephanosporaceae</taxon>
        <taxon>Cristinia</taxon>
    </lineage>
</organism>
<accession>A0A8K0XL93</accession>
<evidence type="ECO:0000313" key="2">
    <source>
        <dbReference type="EMBL" id="KAH8087792.1"/>
    </source>
</evidence>
<evidence type="ECO:0000313" key="3">
    <source>
        <dbReference type="Proteomes" id="UP000813824"/>
    </source>
</evidence>
<dbReference type="AlphaFoldDB" id="A0A8K0XL93"/>
<sequence length="258" mass="28982">MHTASVALYSEPVLILYYPAYLKGSKCRDIIENTQLSTSVHGHTYPHLEFPIAPRTGRPSKNSLVRVNRATRGATVIGITLEFVQVDCRNKPFREAQRLSPKRGANGALPGHAHTSWILSRIIVPLGAPCDDGHSTDSSPIQSQRSPYLTPVSVRHPTPCDKKRRGRKRVTHTQLVASLHIRDVNLQSWLISCPRDHADEVTFMASKQRLEHHQALPPSQYDFAEPVFFKLEEVNLTLAPFARPSKDFESMNPLEGRI</sequence>
<evidence type="ECO:0000256" key="1">
    <source>
        <dbReference type="SAM" id="MobiDB-lite"/>
    </source>
</evidence>
<feature type="region of interest" description="Disordered" evidence="1">
    <location>
        <begin position="131"/>
        <end position="169"/>
    </location>
</feature>